<protein>
    <submittedName>
        <fullName evidence="1">IPExxxVDY family protein</fullName>
    </submittedName>
</protein>
<sequence>MSAVYKIKDDYFDDSFLLVALHSSLEDYAIAYGLNSVLRAKFKRSRADFDLSDSRCFPYYEWEDEYNYRYWVLVSNHSSKQELVNNNDLFQYETTYSRPRLIPELKEVDYFLKIEEDEETMDADTIIKTLLGNPKIMAAYEVDVNKLKSRNNLIF</sequence>
<keyword evidence="2" id="KW-1185">Reference proteome</keyword>
<accession>A0A426RML7</accession>
<dbReference type="Proteomes" id="UP000286990">
    <property type="component" value="Unassembled WGS sequence"/>
</dbReference>
<organism evidence="1 2">
    <name type="scientific">Maribacter algicola</name>
    <dbReference type="NCBI Taxonomy" id="2498892"/>
    <lineage>
        <taxon>Bacteria</taxon>
        <taxon>Pseudomonadati</taxon>
        <taxon>Bacteroidota</taxon>
        <taxon>Flavobacteriia</taxon>
        <taxon>Flavobacteriales</taxon>
        <taxon>Flavobacteriaceae</taxon>
        <taxon>Maribacter</taxon>
    </lineage>
</organism>
<dbReference type="EMBL" id="QUSX01000001">
    <property type="protein sequence ID" value="RRQ50172.1"/>
    <property type="molecule type" value="Genomic_DNA"/>
</dbReference>
<gene>
    <name evidence="1" type="ORF">DZC72_06300</name>
</gene>
<evidence type="ECO:0000313" key="2">
    <source>
        <dbReference type="Proteomes" id="UP000286990"/>
    </source>
</evidence>
<dbReference type="OrthoDB" id="676614at2"/>
<comment type="caution">
    <text evidence="1">The sequence shown here is derived from an EMBL/GenBank/DDBJ whole genome shotgun (WGS) entry which is preliminary data.</text>
</comment>
<dbReference type="InterPro" id="IPR047690">
    <property type="entry name" value="IPExxxVDY_fam"/>
</dbReference>
<reference evidence="2" key="1">
    <citation type="submission" date="2018-08" db="EMBL/GenBank/DDBJ databases">
        <authorList>
            <person name="Khan S.A."/>
            <person name="J S.E."/>
        </authorList>
    </citation>
    <scope>NUCLEOTIDE SEQUENCE [LARGE SCALE GENOMIC DNA]</scope>
    <source>
        <strain evidence="2">PoM-212</strain>
    </source>
</reference>
<reference evidence="2" key="2">
    <citation type="submission" date="2018-12" db="EMBL/GenBank/DDBJ databases">
        <title>Maribacter lutimaris sp. nov., isolated from marine sediment.</title>
        <authorList>
            <person name="Kim K.K."/>
        </authorList>
    </citation>
    <scope>NUCLEOTIDE SEQUENCE [LARGE SCALE GENOMIC DNA]</scope>
    <source>
        <strain evidence="2">PoM-212</strain>
    </source>
</reference>
<dbReference type="RefSeq" id="WP_125221987.1">
    <property type="nucleotide sequence ID" value="NZ_QUSX01000001.1"/>
</dbReference>
<name>A0A426RML7_9FLAO</name>
<evidence type="ECO:0000313" key="1">
    <source>
        <dbReference type="EMBL" id="RRQ50172.1"/>
    </source>
</evidence>
<proteinExistence type="predicted"/>
<dbReference type="AlphaFoldDB" id="A0A426RML7"/>
<dbReference type="NCBIfam" id="NF033205">
    <property type="entry name" value="IPExxxVDY"/>
    <property type="match status" value="1"/>
</dbReference>